<proteinExistence type="predicted"/>
<reference evidence="2" key="1">
    <citation type="submission" date="2021-03" db="EMBL/GenBank/DDBJ databases">
        <title>Draft genome sequence of rust myrtle Austropuccinia psidii MF-1, a brazilian biotype.</title>
        <authorList>
            <person name="Quecine M.C."/>
            <person name="Pachon D.M.R."/>
            <person name="Bonatelli M.L."/>
            <person name="Correr F.H."/>
            <person name="Franceschini L.M."/>
            <person name="Leite T.F."/>
            <person name="Margarido G.R.A."/>
            <person name="Almeida C.A."/>
            <person name="Ferrarezi J.A."/>
            <person name="Labate C.A."/>
        </authorList>
    </citation>
    <scope>NUCLEOTIDE SEQUENCE</scope>
    <source>
        <strain evidence="2">MF-1</strain>
    </source>
</reference>
<protein>
    <submittedName>
        <fullName evidence="2">Uncharacterized protein</fullName>
    </submittedName>
</protein>
<name>A0A9Q3E3H6_9BASI</name>
<keyword evidence="3" id="KW-1185">Reference proteome</keyword>
<gene>
    <name evidence="2" type="ORF">O181_051348</name>
</gene>
<sequence>MVCTPPSVGQLGAFWPNPMRPKGANGGSPSAPRPGPILAQDHHGPWDPPGDIRTAHLNASPHLKGNSFTPSCTPYSRLQEWSQNPTPILKEDSLTDQSGNQKTIQGSQSPGPAGVGLAIHTGLFQGPFSEVIHHFNQLSRNHSVTQFKFQDGQICIDPIQTIQLVTHLPGSVFQLLTYTGHLSAPGDFFPTGGINVTINTQEIQSTIETPQNAHTPCVRSSPNDTSIEPPPPSCDDVPPQSLESNSSPPSHAPTPGLNNLNQEFDFQTQNPPTLEETQQSPISQPASPPNVEFSIFSNEFCPQFFKIFQMFNSGQLTQAKY</sequence>
<evidence type="ECO:0000256" key="1">
    <source>
        <dbReference type="SAM" id="MobiDB-lite"/>
    </source>
</evidence>
<feature type="region of interest" description="Disordered" evidence="1">
    <location>
        <begin position="1"/>
        <end position="69"/>
    </location>
</feature>
<feature type="compositionally biased region" description="Polar residues" evidence="1">
    <location>
        <begin position="256"/>
        <end position="277"/>
    </location>
</feature>
<dbReference type="EMBL" id="AVOT02022301">
    <property type="protein sequence ID" value="MBW0511633.1"/>
    <property type="molecule type" value="Genomic_DNA"/>
</dbReference>
<evidence type="ECO:0000313" key="2">
    <source>
        <dbReference type="EMBL" id="MBW0511633.1"/>
    </source>
</evidence>
<dbReference type="AlphaFoldDB" id="A0A9Q3E3H6"/>
<feature type="compositionally biased region" description="Polar residues" evidence="1">
    <location>
        <begin position="207"/>
        <end position="226"/>
    </location>
</feature>
<feature type="region of interest" description="Disordered" evidence="1">
    <location>
        <begin position="207"/>
        <end position="289"/>
    </location>
</feature>
<organism evidence="2 3">
    <name type="scientific">Austropuccinia psidii MF-1</name>
    <dbReference type="NCBI Taxonomy" id="1389203"/>
    <lineage>
        <taxon>Eukaryota</taxon>
        <taxon>Fungi</taxon>
        <taxon>Dikarya</taxon>
        <taxon>Basidiomycota</taxon>
        <taxon>Pucciniomycotina</taxon>
        <taxon>Pucciniomycetes</taxon>
        <taxon>Pucciniales</taxon>
        <taxon>Sphaerophragmiaceae</taxon>
        <taxon>Austropuccinia</taxon>
    </lineage>
</organism>
<accession>A0A9Q3E3H6</accession>
<evidence type="ECO:0000313" key="3">
    <source>
        <dbReference type="Proteomes" id="UP000765509"/>
    </source>
</evidence>
<comment type="caution">
    <text evidence="2">The sequence shown here is derived from an EMBL/GenBank/DDBJ whole genome shotgun (WGS) entry which is preliminary data.</text>
</comment>
<dbReference type="Proteomes" id="UP000765509">
    <property type="component" value="Unassembled WGS sequence"/>
</dbReference>
<feature type="region of interest" description="Disordered" evidence="1">
    <location>
        <begin position="88"/>
        <end position="114"/>
    </location>
</feature>
<feature type="compositionally biased region" description="Polar residues" evidence="1">
    <location>
        <begin position="95"/>
        <end position="110"/>
    </location>
</feature>